<organism evidence="9 10">
    <name type="scientific">Sinisalibacter lacisalsi</name>
    <dbReference type="NCBI Taxonomy" id="1526570"/>
    <lineage>
        <taxon>Bacteria</taxon>
        <taxon>Pseudomonadati</taxon>
        <taxon>Pseudomonadota</taxon>
        <taxon>Alphaproteobacteria</taxon>
        <taxon>Rhodobacterales</taxon>
        <taxon>Roseobacteraceae</taxon>
        <taxon>Sinisalibacter</taxon>
    </lineage>
</organism>
<feature type="transmembrane region" description="Helical" evidence="7">
    <location>
        <begin position="161"/>
        <end position="187"/>
    </location>
</feature>
<dbReference type="SUPFAM" id="SSF161098">
    <property type="entry name" value="MetI-like"/>
    <property type="match status" value="1"/>
</dbReference>
<dbReference type="PROSITE" id="PS50928">
    <property type="entry name" value="ABC_TM1"/>
    <property type="match status" value="1"/>
</dbReference>
<dbReference type="InterPro" id="IPR035906">
    <property type="entry name" value="MetI-like_sf"/>
</dbReference>
<dbReference type="EMBL" id="BMGI01000001">
    <property type="protein sequence ID" value="GGD26145.1"/>
    <property type="molecule type" value="Genomic_DNA"/>
</dbReference>
<protein>
    <submittedName>
        <fullName evidence="9">Sugar ABC transporter permease</fullName>
    </submittedName>
</protein>
<evidence type="ECO:0000256" key="4">
    <source>
        <dbReference type="ARBA" id="ARBA00022692"/>
    </source>
</evidence>
<feature type="transmembrane region" description="Helical" evidence="7">
    <location>
        <begin position="78"/>
        <end position="99"/>
    </location>
</feature>
<keyword evidence="2 7" id="KW-0813">Transport</keyword>
<feature type="transmembrane region" description="Helical" evidence="7">
    <location>
        <begin position="272"/>
        <end position="289"/>
    </location>
</feature>
<comment type="subcellular location">
    <subcellularLocation>
        <location evidence="1 7">Cell membrane</location>
        <topology evidence="1 7">Multi-pass membrane protein</topology>
    </subcellularLocation>
</comment>
<evidence type="ECO:0000256" key="6">
    <source>
        <dbReference type="ARBA" id="ARBA00023136"/>
    </source>
</evidence>
<keyword evidence="6 7" id="KW-0472">Membrane</keyword>
<dbReference type="InterPro" id="IPR000515">
    <property type="entry name" value="MetI-like"/>
</dbReference>
<name>A0ABQ1QGA5_9RHOB</name>
<dbReference type="InterPro" id="IPR051393">
    <property type="entry name" value="ABC_transporter_permease"/>
</dbReference>
<comment type="caution">
    <text evidence="9">The sequence shown here is derived from an EMBL/GenBank/DDBJ whole genome shotgun (WGS) entry which is preliminary data.</text>
</comment>
<keyword evidence="4 7" id="KW-0812">Transmembrane</keyword>
<dbReference type="RefSeq" id="WP_229738051.1">
    <property type="nucleotide sequence ID" value="NZ_BMGI01000001.1"/>
</dbReference>
<evidence type="ECO:0000313" key="9">
    <source>
        <dbReference type="EMBL" id="GGD26145.1"/>
    </source>
</evidence>
<keyword evidence="5 7" id="KW-1133">Transmembrane helix</keyword>
<dbReference type="Proteomes" id="UP000617355">
    <property type="component" value="Unassembled WGS sequence"/>
</dbReference>
<comment type="similarity">
    <text evidence="7">Belongs to the binding-protein-dependent transport system permease family.</text>
</comment>
<evidence type="ECO:0000256" key="3">
    <source>
        <dbReference type="ARBA" id="ARBA00022475"/>
    </source>
</evidence>
<evidence type="ECO:0000256" key="5">
    <source>
        <dbReference type="ARBA" id="ARBA00022989"/>
    </source>
</evidence>
<sequence length="303" mass="34216">MLRYLRTRQAKLTPILLLSPALLTMLFVVALPLLFSLYTSLTPYRLTRPETIETFIGLRNYMRLFSDPDFWSAFGRTILFLAIALNVEFLLGLGIALLINRITWGQRTLRTIMMFPMMFSPILVGFQFKFIFNDNIGILNNALQSLGITDQAIPWLVDAKLAMFSILFAEIWMSTSVFAILLLAGLFAMPRDPLEAAKVDGCNSWQVFRHITLPFIMPFAFIAMTIRSLDVARAYDIVSVMTGGGPAGRTELLWTLIARTGYENTRMGQANAMAYVSTILSIAFTYFFFTKLVAARRYMGGAE</sequence>
<dbReference type="Gene3D" id="1.10.3720.10">
    <property type="entry name" value="MetI-like"/>
    <property type="match status" value="1"/>
</dbReference>
<evidence type="ECO:0000256" key="1">
    <source>
        <dbReference type="ARBA" id="ARBA00004651"/>
    </source>
</evidence>
<dbReference type="PANTHER" id="PTHR30193">
    <property type="entry name" value="ABC TRANSPORTER PERMEASE PROTEIN"/>
    <property type="match status" value="1"/>
</dbReference>
<dbReference type="CDD" id="cd06261">
    <property type="entry name" value="TM_PBP2"/>
    <property type="match status" value="1"/>
</dbReference>
<accession>A0ABQ1QGA5</accession>
<evidence type="ECO:0000313" key="10">
    <source>
        <dbReference type="Proteomes" id="UP000617355"/>
    </source>
</evidence>
<keyword evidence="3" id="KW-1003">Cell membrane</keyword>
<dbReference type="Pfam" id="PF00528">
    <property type="entry name" value="BPD_transp_1"/>
    <property type="match status" value="1"/>
</dbReference>
<evidence type="ECO:0000259" key="8">
    <source>
        <dbReference type="PROSITE" id="PS50928"/>
    </source>
</evidence>
<evidence type="ECO:0000256" key="7">
    <source>
        <dbReference type="RuleBase" id="RU363032"/>
    </source>
</evidence>
<feature type="transmembrane region" description="Helical" evidence="7">
    <location>
        <begin position="12"/>
        <end position="38"/>
    </location>
</feature>
<feature type="transmembrane region" description="Helical" evidence="7">
    <location>
        <begin position="111"/>
        <end position="132"/>
    </location>
</feature>
<dbReference type="PANTHER" id="PTHR30193:SF37">
    <property type="entry name" value="INNER MEMBRANE ABC TRANSPORTER PERMEASE PROTEIN YCJO"/>
    <property type="match status" value="1"/>
</dbReference>
<keyword evidence="10" id="KW-1185">Reference proteome</keyword>
<feature type="transmembrane region" description="Helical" evidence="7">
    <location>
        <begin position="207"/>
        <end position="226"/>
    </location>
</feature>
<feature type="domain" description="ABC transmembrane type-1" evidence="8">
    <location>
        <begin position="74"/>
        <end position="288"/>
    </location>
</feature>
<gene>
    <name evidence="9" type="ORF">GCM10011358_08230</name>
</gene>
<evidence type="ECO:0000256" key="2">
    <source>
        <dbReference type="ARBA" id="ARBA00022448"/>
    </source>
</evidence>
<proteinExistence type="inferred from homology"/>
<reference evidence="10" key="1">
    <citation type="journal article" date="2019" name="Int. J. Syst. Evol. Microbiol.">
        <title>The Global Catalogue of Microorganisms (GCM) 10K type strain sequencing project: providing services to taxonomists for standard genome sequencing and annotation.</title>
        <authorList>
            <consortium name="The Broad Institute Genomics Platform"/>
            <consortium name="The Broad Institute Genome Sequencing Center for Infectious Disease"/>
            <person name="Wu L."/>
            <person name="Ma J."/>
        </authorList>
    </citation>
    <scope>NUCLEOTIDE SEQUENCE [LARGE SCALE GENOMIC DNA]</scope>
    <source>
        <strain evidence="10">CGMCC 1.12922</strain>
    </source>
</reference>